<dbReference type="EMBL" id="JBANQN010000010">
    <property type="protein sequence ID" value="KAK6777818.1"/>
    <property type="molecule type" value="Genomic_DNA"/>
</dbReference>
<reference evidence="1 2" key="1">
    <citation type="submission" date="2024-02" db="EMBL/GenBank/DDBJ databases">
        <title>de novo genome assembly of Solanum bulbocastanum strain 11H21.</title>
        <authorList>
            <person name="Hosaka A.J."/>
        </authorList>
    </citation>
    <scope>NUCLEOTIDE SEQUENCE [LARGE SCALE GENOMIC DNA]</scope>
    <source>
        <tissue evidence="1">Young leaves</tissue>
    </source>
</reference>
<dbReference type="PANTHER" id="PTHR33233">
    <property type="entry name" value="ENDONUCLEASE/EXONUCLEASE/PHOSPHATASE"/>
    <property type="match status" value="1"/>
</dbReference>
<gene>
    <name evidence="1" type="ORF">RDI58_024536</name>
</gene>
<dbReference type="AlphaFoldDB" id="A0AAN8T554"/>
<name>A0AAN8T554_SOLBU</name>
<dbReference type="Proteomes" id="UP001371456">
    <property type="component" value="Unassembled WGS sequence"/>
</dbReference>
<accession>A0AAN8T554</accession>
<proteinExistence type="predicted"/>
<evidence type="ECO:0000313" key="1">
    <source>
        <dbReference type="EMBL" id="KAK6777818.1"/>
    </source>
</evidence>
<organism evidence="1 2">
    <name type="scientific">Solanum bulbocastanum</name>
    <name type="common">Wild potato</name>
    <dbReference type="NCBI Taxonomy" id="147425"/>
    <lineage>
        <taxon>Eukaryota</taxon>
        <taxon>Viridiplantae</taxon>
        <taxon>Streptophyta</taxon>
        <taxon>Embryophyta</taxon>
        <taxon>Tracheophyta</taxon>
        <taxon>Spermatophyta</taxon>
        <taxon>Magnoliopsida</taxon>
        <taxon>eudicotyledons</taxon>
        <taxon>Gunneridae</taxon>
        <taxon>Pentapetalae</taxon>
        <taxon>asterids</taxon>
        <taxon>lamiids</taxon>
        <taxon>Solanales</taxon>
        <taxon>Solanaceae</taxon>
        <taxon>Solanoideae</taxon>
        <taxon>Solaneae</taxon>
        <taxon>Solanum</taxon>
    </lineage>
</organism>
<dbReference type="PANTHER" id="PTHR33233:SF17">
    <property type="entry name" value="DUF4283 DOMAIN-CONTAINING PROTEIN"/>
    <property type="match status" value="1"/>
</dbReference>
<sequence>MKQNRESQIGRSLDYSPPTMRDGKLVVKLTKEDIHESGEHWAMLLIGYVLGDTPFERSMDNYVKTLWNFVQKPQIL</sequence>
<comment type="caution">
    <text evidence="1">The sequence shown here is derived from an EMBL/GenBank/DDBJ whole genome shotgun (WGS) entry which is preliminary data.</text>
</comment>
<protein>
    <submittedName>
        <fullName evidence="1">Uncharacterized protein</fullName>
    </submittedName>
</protein>
<evidence type="ECO:0000313" key="2">
    <source>
        <dbReference type="Proteomes" id="UP001371456"/>
    </source>
</evidence>
<keyword evidence="2" id="KW-1185">Reference proteome</keyword>